<dbReference type="InterPro" id="IPR001789">
    <property type="entry name" value="Sig_transdc_resp-reg_receiver"/>
</dbReference>
<evidence type="ECO:0000313" key="2">
    <source>
        <dbReference type="EMBL" id="KKN91575.1"/>
    </source>
</evidence>
<dbReference type="GO" id="GO:0000160">
    <property type="term" value="P:phosphorelay signal transduction system"/>
    <property type="evidence" value="ECO:0007669"/>
    <property type="project" value="InterPro"/>
</dbReference>
<evidence type="ECO:0000259" key="1">
    <source>
        <dbReference type="PROSITE" id="PS50110"/>
    </source>
</evidence>
<dbReference type="SMART" id="SM00448">
    <property type="entry name" value="REC"/>
    <property type="match status" value="1"/>
</dbReference>
<sequence>MKILILEDEPIIAIDLEGIVLEKIDAEILHAATVADALDYVNEGLDFAMLDVVLGPSGETSLPIAQLLLRNNVPFCFISSSLDQLPAQLDTVPRISKPFRPHEVENLVPVHV</sequence>
<proteinExistence type="predicted"/>
<dbReference type="PROSITE" id="PS50110">
    <property type="entry name" value="RESPONSE_REGULATORY"/>
    <property type="match status" value="1"/>
</dbReference>
<gene>
    <name evidence="2" type="ORF">LCGC14_0216840</name>
</gene>
<comment type="caution">
    <text evidence="2">The sequence shown here is derived from an EMBL/GenBank/DDBJ whole genome shotgun (WGS) entry which is preliminary data.</text>
</comment>
<dbReference type="InterPro" id="IPR011006">
    <property type="entry name" value="CheY-like_superfamily"/>
</dbReference>
<accession>A0A0F9UEF4</accession>
<feature type="domain" description="Response regulatory" evidence="1">
    <location>
        <begin position="2"/>
        <end position="112"/>
    </location>
</feature>
<dbReference type="SUPFAM" id="SSF52172">
    <property type="entry name" value="CheY-like"/>
    <property type="match status" value="1"/>
</dbReference>
<dbReference type="Gene3D" id="3.40.50.2300">
    <property type="match status" value="1"/>
</dbReference>
<name>A0A0F9UEF4_9ZZZZ</name>
<dbReference type="AlphaFoldDB" id="A0A0F9UEF4"/>
<reference evidence="2" key="1">
    <citation type="journal article" date="2015" name="Nature">
        <title>Complex archaea that bridge the gap between prokaryotes and eukaryotes.</title>
        <authorList>
            <person name="Spang A."/>
            <person name="Saw J.H."/>
            <person name="Jorgensen S.L."/>
            <person name="Zaremba-Niedzwiedzka K."/>
            <person name="Martijn J."/>
            <person name="Lind A.E."/>
            <person name="van Eijk R."/>
            <person name="Schleper C."/>
            <person name="Guy L."/>
            <person name="Ettema T.J."/>
        </authorList>
    </citation>
    <scope>NUCLEOTIDE SEQUENCE</scope>
</reference>
<protein>
    <recommendedName>
        <fullName evidence="1">Response regulatory domain-containing protein</fullName>
    </recommendedName>
</protein>
<organism evidence="2">
    <name type="scientific">marine sediment metagenome</name>
    <dbReference type="NCBI Taxonomy" id="412755"/>
    <lineage>
        <taxon>unclassified sequences</taxon>
        <taxon>metagenomes</taxon>
        <taxon>ecological metagenomes</taxon>
    </lineage>
</organism>
<dbReference type="EMBL" id="LAZR01000102">
    <property type="protein sequence ID" value="KKN91575.1"/>
    <property type="molecule type" value="Genomic_DNA"/>
</dbReference>